<gene>
    <name evidence="2" type="ORF">RRG08_002306</name>
</gene>
<dbReference type="Proteomes" id="UP001283361">
    <property type="component" value="Unassembled WGS sequence"/>
</dbReference>
<name>A0AAE0ZB91_9GAST</name>
<feature type="compositionally biased region" description="Polar residues" evidence="1">
    <location>
        <begin position="53"/>
        <end position="62"/>
    </location>
</feature>
<proteinExistence type="predicted"/>
<dbReference type="AlphaFoldDB" id="A0AAE0ZB91"/>
<dbReference type="EMBL" id="JAWDGP010004263">
    <property type="protein sequence ID" value="KAK3766070.1"/>
    <property type="molecule type" value="Genomic_DNA"/>
</dbReference>
<evidence type="ECO:0000313" key="2">
    <source>
        <dbReference type="EMBL" id="KAK3766070.1"/>
    </source>
</evidence>
<evidence type="ECO:0000313" key="3">
    <source>
        <dbReference type="Proteomes" id="UP001283361"/>
    </source>
</evidence>
<organism evidence="2 3">
    <name type="scientific">Elysia crispata</name>
    <name type="common">lettuce slug</name>
    <dbReference type="NCBI Taxonomy" id="231223"/>
    <lineage>
        <taxon>Eukaryota</taxon>
        <taxon>Metazoa</taxon>
        <taxon>Spiralia</taxon>
        <taxon>Lophotrochozoa</taxon>
        <taxon>Mollusca</taxon>
        <taxon>Gastropoda</taxon>
        <taxon>Heterobranchia</taxon>
        <taxon>Euthyneura</taxon>
        <taxon>Panpulmonata</taxon>
        <taxon>Sacoglossa</taxon>
        <taxon>Placobranchoidea</taxon>
        <taxon>Plakobranchidae</taxon>
        <taxon>Elysia</taxon>
    </lineage>
</organism>
<evidence type="ECO:0000256" key="1">
    <source>
        <dbReference type="SAM" id="MobiDB-lite"/>
    </source>
</evidence>
<feature type="region of interest" description="Disordered" evidence="1">
    <location>
        <begin position="53"/>
        <end position="73"/>
    </location>
</feature>
<keyword evidence="3" id="KW-1185">Reference proteome</keyword>
<protein>
    <submittedName>
        <fullName evidence="2">Uncharacterized protein</fullName>
    </submittedName>
</protein>
<accession>A0AAE0ZB91</accession>
<sequence>MFSTATGYYAKPAYNNQPSGHPIITPASLEINAEVLSESGGLSLRTDNSIHLSRVCQPSLQSPSPPATTRRPD</sequence>
<comment type="caution">
    <text evidence="2">The sequence shown here is derived from an EMBL/GenBank/DDBJ whole genome shotgun (WGS) entry which is preliminary data.</text>
</comment>
<reference evidence="2" key="1">
    <citation type="journal article" date="2023" name="G3 (Bethesda)">
        <title>A reference genome for the long-term kleptoplast-retaining sea slug Elysia crispata morphotype clarki.</title>
        <authorList>
            <person name="Eastman K.E."/>
            <person name="Pendleton A.L."/>
            <person name="Shaikh M.A."/>
            <person name="Suttiyut T."/>
            <person name="Ogas R."/>
            <person name="Tomko P."/>
            <person name="Gavelis G."/>
            <person name="Widhalm J.R."/>
            <person name="Wisecaver J.H."/>
        </authorList>
    </citation>
    <scope>NUCLEOTIDE SEQUENCE</scope>
    <source>
        <strain evidence="2">ECLA1</strain>
    </source>
</reference>